<dbReference type="SUPFAM" id="SSF53822">
    <property type="entry name" value="Periplasmic binding protein-like I"/>
    <property type="match status" value="1"/>
</dbReference>
<dbReference type="InterPro" id="IPR051010">
    <property type="entry name" value="BCAA_transport"/>
</dbReference>
<dbReference type="OrthoDB" id="9794229at2"/>
<feature type="domain" description="Leucine-binding protein" evidence="6">
    <location>
        <begin position="36"/>
        <end position="378"/>
    </location>
</feature>
<evidence type="ECO:0000313" key="8">
    <source>
        <dbReference type="Proteomes" id="UP000290637"/>
    </source>
</evidence>
<keyword evidence="3 5" id="KW-0732">Signal</keyword>
<evidence type="ECO:0000256" key="2">
    <source>
        <dbReference type="ARBA" id="ARBA00022448"/>
    </source>
</evidence>
<dbReference type="InterPro" id="IPR000709">
    <property type="entry name" value="Leu_Ile_Val-bd"/>
</dbReference>
<evidence type="ECO:0000256" key="1">
    <source>
        <dbReference type="ARBA" id="ARBA00010062"/>
    </source>
</evidence>
<dbReference type="GO" id="GO:0006865">
    <property type="term" value="P:amino acid transport"/>
    <property type="evidence" value="ECO:0007669"/>
    <property type="project" value="UniProtKB-KW"/>
</dbReference>
<organism evidence="7 8">
    <name type="scientific">Pseudoduganella lutea</name>
    <dbReference type="NCBI Taxonomy" id="321985"/>
    <lineage>
        <taxon>Bacteria</taxon>
        <taxon>Pseudomonadati</taxon>
        <taxon>Pseudomonadota</taxon>
        <taxon>Betaproteobacteria</taxon>
        <taxon>Burkholderiales</taxon>
        <taxon>Oxalobacteraceae</taxon>
        <taxon>Telluria group</taxon>
        <taxon>Pseudoduganella</taxon>
    </lineage>
</organism>
<dbReference type="Gene3D" id="3.40.50.2300">
    <property type="match status" value="2"/>
</dbReference>
<dbReference type="InterPro" id="IPR028081">
    <property type="entry name" value="Leu-bd"/>
</dbReference>
<dbReference type="PANTHER" id="PTHR30483:SF6">
    <property type="entry name" value="PERIPLASMIC BINDING PROTEIN OF ABC TRANSPORTER FOR NATURAL AMINO ACIDS"/>
    <property type="match status" value="1"/>
</dbReference>
<keyword evidence="2" id="KW-0813">Transport</keyword>
<dbReference type="CDD" id="cd20013">
    <property type="entry name" value="PBP1_RPA0985_benzoate-like"/>
    <property type="match status" value="1"/>
</dbReference>
<proteinExistence type="inferred from homology"/>
<reference evidence="7 8" key="1">
    <citation type="submission" date="2019-02" db="EMBL/GenBank/DDBJ databases">
        <title>Draft Genome Sequences of Six Type Strains of the Genus Massilia.</title>
        <authorList>
            <person name="Miess H."/>
            <person name="Frediansyhah A."/>
            <person name="Gross H."/>
        </authorList>
    </citation>
    <scope>NUCLEOTIDE SEQUENCE [LARGE SCALE GENOMIC DNA]</scope>
    <source>
        <strain evidence="7 8">DSM 17473</strain>
    </source>
</reference>
<dbReference type="Pfam" id="PF13458">
    <property type="entry name" value="Peripla_BP_6"/>
    <property type="match status" value="1"/>
</dbReference>
<protein>
    <submittedName>
        <fullName evidence="7">ABC transporter substrate-binding protein</fullName>
    </submittedName>
</protein>
<dbReference type="Proteomes" id="UP000290637">
    <property type="component" value="Chromosome"/>
</dbReference>
<name>A0A4P6L6R0_9BURK</name>
<dbReference type="RefSeq" id="WP_130189679.1">
    <property type="nucleotide sequence ID" value="NZ_CP035913.1"/>
</dbReference>
<evidence type="ECO:0000259" key="6">
    <source>
        <dbReference type="Pfam" id="PF13458"/>
    </source>
</evidence>
<dbReference type="InterPro" id="IPR028082">
    <property type="entry name" value="Peripla_BP_I"/>
</dbReference>
<feature type="signal peptide" evidence="5">
    <location>
        <begin position="1"/>
        <end position="33"/>
    </location>
</feature>
<gene>
    <name evidence="7" type="ORF">EWM63_29365</name>
</gene>
<evidence type="ECO:0000256" key="3">
    <source>
        <dbReference type="ARBA" id="ARBA00022729"/>
    </source>
</evidence>
<dbReference type="KEGG" id="plue:EWM63_29365"/>
<accession>A0A4P6L6R0</accession>
<dbReference type="AlphaFoldDB" id="A0A4P6L6R0"/>
<evidence type="ECO:0000256" key="5">
    <source>
        <dbReference type="SAM" id="SignalP"/>
    </source>
</evidence>
<dbReference type="PANTHER" id="PTHR30483">
    <property type="entry name" value="LEUCINE-SPECIFIC-BINDING PROTEIN"/>
    <property type="match status" value="1"/>
</dbReference>
<keyword evidence="4" id="KW-0029">Amino-acid transport</keyword>
<evidence type="ECO:0000313" key="7">
    <source>
        <dbReference type="EMBL" id="QBE66572.1"/>
    </source>
</evidence>
<sequence>MNIRTKASKSACKGARTIACAVAIACLPLAAQAQDTIKVGVIAALTGPFANIGKPFEDGIRTYLHQHGDKVAGKKIEVIYRDDGGSNADHSKRAAQELIAREKVDFLIGFSLTPSALAVAPLATRAKTPMIVMNAVTTGITDKSPYMVRTSMTMHQMTEPFGTWTGKSKIGKVYTLVSDYSTGADAETKFIKGFNEAGGKVVGSARVPLANPDYSPFVQRAKDQKPDALFFFAPGAEDGTALLKAFTDKGLDKAGIKFLGVGDMTSDTPTLAALGERALGAVTVLNYSTALDNDANRAFLKAYAAANPQRPAATFVTVAAYDTMGMIAETVRRLDGKVTGDAAIKTLAGMKWNSPRGPISIDPATRDIVQNMYIREVKKIDGKLVNAPIGVLENVPPR</sequence>
<keyword evidence="8" id="KW-1185">Reference proteome</keyword>
<dbReference type="PRINTS" id="PR00337">
    <property type="entry name" value="LEUILEVALBP"/>
</dbReference>
<evidence type="ECO:0000256" key="4">
    <source>
        <dbReference type="ARBA" id="ARBA00022970"/>
    </source>
</evidence>
<feature type="chain" id="PRO_5020196036" evidence="5">
    <location>
        <begin position="34"/>
        <end position="398"/>
    </location>
</feature>
<dbReference type="EMBL" id="CP035913">
    <property type="protein sequence ID" value="QBE66572.1"/>
    <property type="molecule type" value="Genomic_DNA"/>
</dbReference>
<comment type="similarity">
    <text evidence="1">Belongs to the leucine-binding protein family.</text>
</comment>